<sequence>MSSKSFDPHPGVTSKFADWWVFYQEAIVKHNFSSVIKKVKVNDLFPSNTKKPEENSSPGTRNEGTSDNIRSNDDQLTELNSLPDGGIKWRRIGKILVSSKIIGKGSNGTIIYEGQYDKRPAAAVKRLLRNYHQVAYKEIDKLIASDWAENIVRYYGVEQDDDFVYLALEHCTCSLDDLIRALSDSSNNEFLDDQASMDDYKIKLDYVRDIMQDVNLWSADNYPSPQLLKLMRDVVLGLNQLHDLRLIHRDLKPNNVLITKYPFGAKLSDMGMSTFLPDGRSSLGSHATSCGTKGWRAPEQILHSECRKQAMDLFSLGCVLFFCITGGQHPFGANRKREDNIAQGNLDLFLVNDMPEAYHLLSCLLSHEPESRPKASEVLRHPFFWSSEMRLDFFHDVSDKIKAEEDEKRQKELEDEKPKKNRKMRNKKKKLADEKRKNKLEDEPNFPKVVEDTAPLIFKGTWTKKIHPNIMGDLERFGTYDGTRVKSLLRAVRNKVNHRREVTEEVEGIHGRYPDGLDAYFAEKFPRLLIELYKVAYEFCKNDTDLGKYFLFGELK</sequence>
<dbReference type="FunFam" id="1.10.510.10:FF:000463">
    <property type="entry name" value="Serine/threonine-protein kinase/endoribonuclease IRE1a"/>
    <property type="match status" value="1"/>
</dbReference>
<dbReference type="InterPro" id="IPR000719">
    <property type="entry name" value="Prot_kinase_dom"/>
</dbReference>
<dbReference type="GO" id="GO:0006397">
    <property type="term" value="P:mRNA processing"/>
    <property type="evidence" value="ECO:0007669"/>
    <property type="project" value="InterPro"/>
</dbReference>
<dbReference type="FunFam" id="3.30.200.20:FF:000077">
    <property type="entry name" value="Putative Serine/threonine-protein kinase/endoribonuclease IRE1"/>
    <property type="match status" value="1"/>
</dbReference>
<dbReference type="Gene3D" id="3.30.200.20">
    <property type="entry name" value="Phosphorylase Kinase, domain 1"/>
    <property type="match status" value="1"/>
</dbReference>
<keyword evidence="2" id="KW-0723">Serine/threonine-protein kinase</keyword>
<dbReference type="PANTHER" id="PTHR13954">
    <property type="entry name" value="IRE1-RELATED"/>
    <property type="match status" value="1"/>
</dbReference>
<feature type="region of interest" description="Disordered" evidence="8">
    <location>
        <begin position="46"/>
        <end position="77"/>
    </location>
</feature>
<dbReference type="SUPFAM" id="SSF56112">
    <property type="entry name" value="Protein kinase-like (PK-like)"/>
    <property type="match status" value="1"/>
</dbReference>
<feature type="domain" description="KEN" evidence="10">
    <location>
        <begin position="387"/>
        <end position="552"/>
    </location>
</feature>
<dbReference type="InterPro" id="IPR045133">
    <property type="entry name" value="IRE1/2-like"/>
</dbReference>
<evidence type="ECO:0000256" key="6">
    <source>
        <dbReference type="ARBA" id="ARBA00022777"/>
    </source>
</evidence>
<dbReference type="GO" id="GO:0051082">
    <property type="term" value="F:unfolded protein binding"/>
    <property type="evidence" value="ECO:0000318"/>
    <property type="project" value="GO_Central"/>
</dbReference>
<evidence type="ECO:0000256" key="7">
    <source>
        <dbReference type="ARBA" id="ARBA00022840"/>
    </source>
</evidence>
<accession>A0A059CQL1</accession>
<dbReference type="Gramene" id="KCW80667">
    <property type="protein sequence ID" value="KCW80667"/>
    <property type="gene ID" value="EUGRSUZ_C02048"/>
</dbReference>
<gene>
    <name evidence="11" type="ORF">EUGRSUZ_C02048</name>
</gene>
<dbReference type="GO" id="GO:0036498">
    <property type="term" value="P:IRE1-mediated unfolded protein response"/>
    <property type="evidence" value="ECO:0000318"/>
    <property type="project" value="GO_Central"/>
</dbReference>
<feature type="domain" description="Protein kinase" evidence="9">
    <location>
        <begin position="96"/>
        <end position="384"/>
    </location>
</feature>
<dbReference type="InParanoid" id="A0A059CQL1"/>
<evidence type="ECO:0000256" key="3">
    <source>
        <dbReference type="ARBA" id="ARBA00022679"/>
    </source>
</evidence>
<dbReference type="InterPro" id="IPR008271">
    <property type="entry name" value="Ser/Thr_kinase_AS"/>
</dbReference>
<evidence type="ECO:0000256" key="8">
    <source>
        <dbReference type="SAM" id="MobiDB-lite"/>
    </source>
</evidence>
<keyword evidence="6" id="KW-0418">Kinase</keyword>
<dbReference type="SMART" id="SM00220">
    <property type="entry name" value="S_TKc"/>
    <property type="match status" value="1"/>
</dbReference>
<dbReference type="GO" id="GO:0004521">
    <property type="term" value="F:RNA endonuclease activity"/>
    <property type="evidence" value="ECO:0000318"/>
    <property type="project" value="GO_Central"/>
</dbReference>
<feature type="region of interest" description="Disordered" evidence="8">
    <location>
        <begin position="404"/>
        <end position="440"/>
    </location>
</feature>
<evidence type="ECO:0000259" key="10">
    <source>
        <dbReference type="PROSITE" id="PS51392"/>
    </source>
</evidence>
<dbReference type="InterPro" id="IPR038357">
    <property type="entry name" value="KEN_sf"/>
</dbReference>
<dbReference type="Pfam" id="PF06479">
    <property type="entry name" value="Ribonuc_2-5A"/>
    <property type="match status" value="1"/>
</dbReference>
<feature type="compositionally biased region" description="Basic and acidic residues" evidence="8">
    <location>
        <begin position="404"/>
        <end position="418"/>
    </location>
</feature>
<dbReference type="InterPro" id="IPR011009">
    <property type="entry name" value="Kinase-like_dom_sf"/>
</dbReference>
<dbReference type="EMBL" id="KK198755">
    <property type="protein sequence ID" value="KCW80667.1"/>
    <property type="molecule type" value="Genomic_DNA"/>
</dbReference>
<dbReference type="PROSITE" id="PS00108">
    <property type="entry name" value="PROTEIN_KINASE_ST"/>
    <property type="match status" value="1"/>
</dbReference>
<evidence type="ECO:0000256" key="4">
    <source>
        <dbReference type="ARBA" id="ARBA00022729"/>
    </source>
</evidence>
<feature type="compositionally biased region" description="Polar residues" evidence="8">
    <location>
        <begin position="46"/>
        <end position="69"/>
    </location>
</feature>
<reference evidence="11" key="1">
    <citation type="submission" date="2013-07" db="EMBL/GenBank/DDBJ databases">
        <title>The genome of Eucalyptus grandis.</title>
        <authorList>
            <person name="Schmutz J."/>
            <person name="Hayes R."/>
            <person name="Myburg A."/>
            <person name="Tuskan G."/>
            <person name="Grattapaglia D."/>
            <person name="Rokhsar D.S."/>
        </authorList>
    </citation>
    <scope>NUCLEOTIDE SEQUENCE</scope>
    <source>
        <tissue evidence="11">Leaf extractions</tissue>
    </source>
</reference>
<dbReference type="GO" id="GO:0070059">
    <property type="term" value="P:intrinsic apoptotic signaling pathway in response to endoplasmic reticulum stress"/>
    <property type="evidence" value="ECO:0000318"/>
    <property type="project" value="GO_Central"/>
</dbReference>
<dbReference type="EC" id="2.7.11.1" evidence="1"/>
<feature type="compositionally biased region" description="Basic residues" evidence="8">
    <location>
        <begin position="419"/>
        <end position="430"/>
    </location>
</feature>
<dbReference type="PROSITE" id="PS50011">
    <property type="entry name" value="PROTEIN_KINASE_DOM"/>
    <property type="match status" value="1"/>
</dbReference>
<dbReference type="Gene3D" id="1.20.1440.180">
    <property type="entry name" value="KEN domain"/>
    <property type="match status" value="1"/>
</dbReference>
<evidence type="ECO:0000313" key="11">
    <source>
        <dbReference type="EMBL" id="KCW80667.1"/>
    </source>
</evidence>
<dbReference type="eggNOG" id="KOG1027">
    <property type="taxonomic scope" value="Eukaryota"/>
</dbReference>
<dbReference type="OMA" id="NCAHEPE"/>
<feature type="compositionally biased region" description="Basic and acidic residues" evidence="8">
    <location>
        <begin position="431"/>
        <end position="440"/>
    </location>
</feature>
<evidence type="ECO:0000259" key="9">
    <source>
        <dbReference type="PROSITE" id="PS50011"/>
    </source>
</evidence>
<dbReference type="PANTHER" id="PTHR13954:SF6">
    <property type="entry name" value="NON-SPECIFIC SERINE_THREONINE PROTEIN KINASE"/>
    <property type="match status" value="1"/>
</dbReference>
<dbReference type="AlphaFoldDB" id="A0A059CQL1"/>
<proteinExistence type="predicted"/>
<name>A0A059CQL1_EUCGR</name>
<protein>
    <recommendedName>
        <fullName evidence="1">non-specific serine/threonine protein kinase</fullName>
        <ecNumber evidence="1">2.7.11.1</ecNumber>
    </recommendedName>
</protein>
<dbReference type="Gene3D" id="1.10.510.10">
    <property type="entry name" value="Transferase(Phosphotransferase) domain 1"/>
    <property type="match status" value="1"/>
</dbReference>
<keyword evidence="5" id="KW-0547">Nucleotide-binding</keyword>
<keyword evidence="7" id="KW-0067">ATP-binding</keyword>
<dbReference type="GO" id="GO:0005783">
    <property type="term" value="C:endoplasmic reticulum"/>
    <property type="evidence" value="ECO:0000318"/>
    <property type="project" value="GO_Central"/>
</dbReference>
<dbReference type="InterPro" id="IPR010513">
    <property type="entry name" value="KEN_dom"/>
</dbReference>
<dbReference type="SMART" id="SM00580">
    <property type="entry name" value="PUG"/>
    <property type="match status" value="1"/>
</dbReference>
<dbReference type="GO" id="GO:0004674">
    <property type="term" value="F:protein serine/threonine kinase activity"/>
    <property type="evidence" value="ECO:0000318"/>
    <property type="project" value="GO_Central"/>
</dbReference>
<dbReference type="GO" id="GO:0005524">
    <property type="term" value="F:ATP binding"/>
    <property type="evidence" value="ECO:0007669"/>
    <property type="project" value="UniProtKB-KW"/>
</dbReference>
<dbReference type="STRING" id="71139.A0A059CQL1"/>
<dbReference type="PROSITE" id="PS51392">
    <property type="entry name" value="KEN"/>
    <property type="match status" value="1"/>
</dbReference>
<keyword evidence="3" id="KW-0808">Transferase</keyword>
<evidence type="ECO:0000256" key="1">
    <source>
        <dbReference type="ARBA" id="ARBA00012513"/>
    </source>
</evidence>
<evidence type="ECO:0000256" key="2">
    <source>
        <dbReference type="ARBA" id="ARBA00022527"/>
    </source>
</evidence>
<organism evidence="11">
    <name type="scientific">Eucalyptus grandis</name>
    <name type="common">Flooded gum</name>
    <dbReference type="NCBI Taxonomy" id="71139"/>
    <lineage>
        <taxon>Eukaryota</taxon>
        <taxon>Viridiplantae</taxon>
        <taxon>Streptophyta</taxon>
        <taxon>Embryophyta</taxon>
        <taxon>Tracheophyta</taxon>
        <taxon>Spermatophyta</taxon>
        <taxon>Magnoliopsida</taxon>
        <taxon>eudicotyledons</taxon>
        <taxon>Gunneridae</taxon>
        <taxon>Pentapetalae</taxon>
        <taxon>rosids</taxon>
        <taxon>malvids</taxon>
        <taxon>Myrtales</taxon>
        <taxon>Myrtaceae</taxon>
        <taxon>Myrtoideae</taxon>
        <taxon>Eucalypteae</taxon>
        <taxon>Eucalyptus</taxon>
    </lineage>
</organism>
<evidence type="ECO:0000256" key="5">
    <source>
        <dbReference type="ARBA" id="ARBA00022741"/>
    </source>
</evidence>
<keyword evidence="4" id="KW-0732">Signal</keyword>
<dbReference type="Pfam" id="PF00069">
    <property type="entry name" value="Pkinase"/>
    <property type="match status" value="1"/>
</dbReference>